<dbReference type="Gene3D" id="2.80.10.50">
    <property type="match status" value="1"/>
</dbReference>
<evidence type="ECO:0000259" key="2">
    <source>
        <dbReference type="SMART" id="SM00458"/>
    </source>
</evidence>
<dbReference type="GO" id="GO:0030246">
    <property type="term" value="F:carbohydrate binding"/>
    <property type="evidence" value="ECO:0007669"/>
    <property type="project" value="UniProtKB-KW"/>
</dbReference>
<keyword evidence="1" id="KW-0732">Signal</keyword>
<name>A0A5C3KN72_COPMA</name>
<dbReference type="SMART" id="SM00458">
    <property type="entry name" value="RICIN"/>
    <property type="match status" value="1"/>
</dbReference>
<dbReference type="CDD" id="cd00161">
    <property type="entry name" value="beta-trefoil_Ricin-like"/>
    <property type="match status" value="1"/>
</dbReference>
<evidence type="ECO:0000313" key="4">
    <source>
        <dbReference type="Proteomes" id="UP000307440"/>
    </source>
</evidence>
<proteinExistence type="predicted"/>
<dbReference type="OrthoDB" id="6770063at2759"/>
<gene>
    <name evidence="3" type="ORF">FA15DRAFT_78916</name>
</gene>
<keyword evidence="3" id="KW-0430">Lectin</keyword>
<dbReference type="EMBL" id="ML210266">
    <property type="protein sequence ID" value="TFK21517.1"/>
    <property type="molecule type" value="Genomic_DNA"/>
</dbReference>
<dbReference type="InterPro" id="IPR035992">
    <property type="entry name" value="Ricin_B-like_lectins"/>
</dbReference>
<feature type="signal peptide" evidence="1">
    <location>
        <begin position="1"/>
        <end position="25"/>
    </location>
</feature>
<protein>
    <submittedName>
        <fullName evidence="3">Ricin B-like lectin</fullName>
    </submittedName>
</protein>
<accession>A0A5C3KN72</accession>
<feature type="domain" description="Ricin B lectin" evidence="2">
    <location>
        <begin position="184"/>
        <end position="321"/>
    </location>
</feature>
<dbReference type="Proteomes" id="UP000307440">
    <property type="component" value="Unassembled WGS sequence"/>
</dbReference>
<evidence type="ECO:0000313" key="3">
    <source>
        <dbReference type="EMBL" id="TFK21517.1"/>
    </source>
</evidence>
<sequence length="322" mass="35177">MIFKSSSILPLLSLLLPWLATTVVAQTTFQAKIRNNCGQTFRLYVNGADTGPVVPGFDVRRDIGLDTTIYTTVNGGQPNGDLTTRAVFWMEKFYYYFVKGPVTNVEVVITPNHPRSPDGLCGRIDCHPLNCAGNAFGVKQTFERDAIPVSEAPESPLRSCPFGDVVYDIEYCPNGTLPPGFHVNGQEIQLVVQGDRIWCADVRSAAFVPGTPVQLYRCNGTRAQLWIVPANGLPGPVKLAGTSFCLDTGGGPRNGARLTIQTCVPGRPSQTFVYDNTNGRYTFSTTGGQCLDNTDGRMVDWNPLQTWGCSVDNPNQRWLAFA</sequence>
<evidence type="ECO:0000256" key="1">
    <source>
        <dbReference type="SAM" id="SignalP"/>
    </source>
</evidence>
<dbReference type="InterPro" id="IPR000772">
    <property type="entry name" value="Ricin_B_lectin"/>
</dbReference>
<reference evidence="3 4" key="1">
    <citation type="journal article" date="2019" name="Nat. Ecol. Evol.">
        <title>Megaphylogeny resolves global patterns of mushroom evolution.</title>
        <authorList>
            <person name="Varga T."/>
            <person name="Krizsan K."/>
            <person name="Foldi C."/>
            <person name="Dima B."/>
            <person name="Sanchez-Garcia M."/>
            <person name="Sanchez-Ramirez S."/>
            <person name="Szollosi G.J."/>
            <person name="Szarkandi J.G."/>
            <person name="Papp V."/>
            <person name="Albert L."/>
            <person name="Andreopoulos W."/>
            <person name="Angelini C."/>
            <person name="Antonin V."/>
            <person name="Barry K.W."/>
            <person name="Bougher N.L."/>
            <person name="Buchanan P."/>
            <person name="Buyck B."/>
            <person name="Bense V."/>
            <person name="Catcheside P."/>
            <person name="Chovatia M."/>
            <person name="Cooper J."/>
            <person name="Damon W."/>
            <person name="Desjardin D."/>
            <person name="Finy P."/>
            <person name="Geml J."/>
            <person name="Haridas S."/>
            <person name="Hughes K."/>
            <person name="Justo A."/>
            <person name="Karasinski D."/>
            <person name="Kautmanova I."/>
            <person name="Kiss B."/>
            <person name="Kocsube S."/>
            <person name="Kotiranta H."/>
            <person name="LaButti K.M."/>
            <person name="Lechner B.E."/>
            <person name="Liimatainen K."/>
            <person name="Lipzen A."/>
            <person name="Lukacs Z."/>
            <person name="Mihaltcheva S."/>
            <person name="Morgado L.N."/>
            <person name="Niskanen T."/>
            <person name="Noordeloos M.E."/>
            <person name="Ohm R.A."/>
            <person name="Ortiz-Santana B."/>
            <person name="Ovrebo C."/>
            <person name="Racz N."/>
            <person name="Riley R."/>
            <person name="Savchenko A."/>
            <person name="Shiryaev A."/>
            <person name="Soop K."/>
            <person name="Spirin V."/>
            <person name="Szebenyi C."/>
            <person name="Tomsovsky M."/>
            <person name="Tulloss R.E."/>
            <person name="Uehling J."/>
            <person name="Grigoriev I.V."/>
            <person name="Vagvolgyi C."/>
            <person name="Papp T."/>
            <person name="Martin F.M."/>
            <person name="Miettinen O."/>
            <person name="Hibbett D.S."/>
            <person name="Nagy L.G."/>
        </authorList>
    </citation>
    <scope>NUCLEOTIDE SEQUENCE [LARGE SCALE GENOMIC DNA]</scope>
    <source>
        <strain evidence="3 4">CBS 121175</strain>
    </source>
</reference>
<dbReference type="PROSITE" id="PS50231">
    <property type="entry name" value="RICIN_B_LECTIN"/>
    <property type="match status" value="1"/>
</dbReference>
<organism evidence="3 4">
    <name type="scientific">Coprinopsis marcescibilis</name>
    <name type="common">Agaric fungus</name>
    <name type="synonym">Psathyrella marcescibilis</name>
    <dbReference type="NCBI Taxonomy" id="230819"/>
    <lineage>
        <taxon>Eukaryota</taxon>
        <taxon>Fungi</taxon>
        <taxon>Dikarya</taxon>
        <taxon>Basidiomycota</taxon>
        <taxon>Agaricomycotina</taxon>
        <taxon>Agaricomycetes</taxon>
        <taxon>Agaricomycetidae</taxon>
        <taxon>Agaricales</taxon>
        <taxon>Agaricineae</taxon>
        <taxon>Psathyrellaceae</taxon>
        <taxon>Coprinopsis</taxon>
    </lineage>
</organism>
<dbReference type="Pfam" id="PF00652">
    <property type="entry name" value="Ricin_B_lectin"/>
    <property type="match status" value="1"/>
</dbReference>
<dbReference type="SUPFAM" id="SSF50370">
    <property type="entry name" value="Ricin B-like lectins"/>
    <property type="match status" value="1"/>
</dbReference>
<keyword evidence="4" id="KW-1185">Reference proteome</keyword>
<dbReference type="AlphaFoldDB" id="A0A5C3KN72"/>
<feature type="chain" id="PRO_5022742930" evidence="1">
    <location>
        <begin position="26"/>
        <end position="322"/>
    </location>
</feature>